<reference evidence="3" key="1">
    <citation type="journal article" date="2014" name="Int. J. Syst. Evol. Microbiol.">
        <title>Complete genome sequence of Corynebacterium casei LMG S-19264T (=DSM 44701T), isolated from a smear-ripened cheese.</title>
        <authorList>
            <consortium name="US DOE Joint Genome Institute (JGI-PGF)"/>
            <person name="Walter F."/>
            <person name="Albersmeier A."/>
            <person name="Kalinowski J."/>
            <person name="Ruckert C."/>
        </authorList>
    </citation>
    <scope>NUCLEOTIDE SEQUENCE</scope>
    <source>
        <strain evidence="3">CGMCC 4.7201</strain>
    </source>
</reference>
<dbReference type="Gene3D" id="3.40.50.720">
    <property type="entry name" value="NAD(P)-binding Rossmann-like Domain"/>
    <property type="match status" value="1"/>
</dbReference>
<reference evidence="3" key="2">
    <citation type="submission" date="2020-09" db="EMBL/GenBank/DDBJ databases">
        <authorList>
            <person name="Sun Q."/>
            <person name="Zhou Y."/>
        </authorList>
    </citation>
    <scope>NUCLEOTIDE SEQUENCE</scope>
    <source>
        <strain evidence="3">CGMCC 4.7201</strain>
    </source>
</reference>
<dbReference type="CDD" id="cd05233">
    <property type="entry name" value="SDR_c"/>
    <property type="match status" value="1"/>
</dbReference>
<keyword evidence="4" id="KW-1185">Reference proteome</keyword>
<dbReference type="RefSeq" id="WP_189134829.1">
    <property type="nucleotide sequence ID" value="NZ_BMMS01000032.1"/>
</dbReference>
<organism evidence="3 4">
    <name type="scientific">Wenjunlia tyrosinilytica</name>
    <dbReference type="NCBI Taxonomy" id="1544741"/>
    <lineage>
        <taxon>Bacteria</taxon>
        <taxon>Bacillati</taxon>
        <taxon>Actinomycetota</taxon>
        <taxon>Actinomycetes</taxon>
        <taxon>Kitasatosporales</taxon>
        <taxon>Streptomycetaceae</taxon>
        <taxon>Wenjunlia</taxon>
    </lineage>
</organism>
<comment type="caution">
    <text evidence="3">The sequence shown here is derived from an EMBL/GenBank/DDBJ whole genome shotgun (WGS) entry which is preliminary data.</text>
</comment>
<dbReference type="SUPFAM" id="SSF51735">
    <property type="entry name" value="NAD(P)-binding Rossmann-fold domains"/>
    <property type="match status" value="1"/>
</dbReference>
<comment type="similarity">
    <text evidence="1">Belongs to the short-chain dehydrogenases/reductases (SDR) family.</text>
</comment>
<protein>
    <submittedName>
        <fullName evidence="3">Glucose-1-dehydrogenase</fullName>
    </submittedName>
</protein>
<dbReference type="EMBL" id="BMMS01000032">
    <property type="protein sequence ID" value="GGO97213.1"/>
    <property type="molecule type" value="Genomic_DNA"/>
</dbReference>
<dbReference type="FunFam" id="3.40.50.720:FF:000084">
    <property type="entry name" value="Short-chain dehydrogenase reductase"/>
    <property type="match status" value="1"/>
</dbReference>
<evidence type="ECO:0000256" key="2">
    <source>
        <dbReference type="ARBA" id="ARBA00023002"/>
    </source>
</evidence>
<dbReference type="InterPro" id="IPR036291">
    <property type="entry name" value="NAD(P)-bd_dom_sf"/>
</dbReference>
<dbReference type="PRINTS" id="PR00080">
    <property type="entry name" value="SDRFAMILY"/>
</dbReference>
<dbReference type="PRINTS" id="PR00081">
    <property type="entry name" value="GDHRDH"/>
</dbReference>
<evidence type="ECO:0000256" key="1">
    <source>
        <dbReference type="ARBA" id="ARBA00006484"/>
    </source>
</evidence>
<gene>
    <name evidence="3" type="ORF">GCM10012280_58500</name>
</gene>
<keyword evidence="2" id="KW-0560">Oxidoreductase</keyword>
<dbReference type="PANTHER" id="PTHR43639">
    <property type="entry name" value="OXIDOREDUCTASE, SHORT-CHAIN DEHYDROGENASE/REDUCTASE FAMILY (AFU_ORTHOLOGUE AFUA_5G02870)"/>
    <property type="match status" value="1"/>
</dbReference>
<dbReference type="PROSITE" id="PS00061">
    <property type="entry name" value="ADH_SHORT"/>
    <property type="match status" value="1"/>
</dbReference>
<dbReference type="Pfam" id="PF13561">
    <property type="entry name" value="adh_short_C2"/>
    <property type="match status" value="1"/>
</dbReference>
<accession>A0A918E019</accession>
<dbReference type="InterPro" id="IPR020904">
    <property type="entry name" value="Sc_DH/Rdtase_CS"/>
</dbReference>
<evidence type="ECO:0000313" key="3">
    <source>
        <dbReference type="EMBL" id="GGO97213.1"/>
    </source>
</evidence>
<dbReference type="InterPro" id="IPR002347">
    <property type="entry name" value="SDR_fam"/>
</dbReference>
<dbReference type="Proteomes" id="UP000641932">
    <property type="component" value="Unassembled WGS sequence"/>
</dbReference>
<dbReference type="AlphaFoldDB" id="A0A918E019"/>
<dbReference type="PANTHER" id="PTHR43639:SF1">
    <property type="entry name" value="SHORT-CHAIN DEHYDROGENASE_REDUCTASE FAMILY PROTEIN"/>
    <property type="match status" value="1"/>
</dbReference>
<sequence>MPVSIDLTGKKALVTGASSGIGAEIAVALAQAGAAVALGGRDADRLRTTANRIRALGTDCVQIIADLTTPDGPSDVVNAALAQLGGLTTLVNAVGVFEPNPFTEGVEVLDRHWASNVRAPYALACAAVEHLRPGGSVLFISSIGGHVGFPGCAAYGATKGAIELLVRSLAVEEAPNGVRVNAIAPGNVRTPMNQDLFADPEYEAQELALTPLGRIGEVTDIAPAAVFLVSDSASYITGTSLVIDGGVVAG</sequence>
<dbReference type="GO" id="GO:0016491">
    <property type="term" value="F:oxidoreductase activity"/>
    <property type="evidence" value="ECO:0007669"/>
    <property type="project" value="UniProtKB-KW"/>
</dbReference>
<name>A0A918E019_9ACTN</name>
<proteinExistence type="inferred from homology"/>
<evidence type="ECO:0000313" key="4">
    <source>
        <dbReference type="Proteomes" id="UP000641932"/>
    </source>
</evidence>